<evidence type="ECO:0000256" key="4">
    <source>
        <dbReference type="ARBA" id="ARBA00035244"/>
    </source>
</evidence>
<comment type="function">
    <text evidence="5">One of the primary rRNA binding proteins, this protein initially binds near the 5'-end of the 23S rRNA. It is important during the early stages of 50S assembly. It makes multiple contacts with different domains of the 23S rRNA in the assembled 50S subunit and ribosome.</text>
</comment>
<dbReference type="EMBL" id="DRDR01000076">
    <property type="protein sequence ID" value="HDL60158.1"/>
    <property type="molecule type" value="Genomic_DNA"/>
</dbReference>
<evidence type="ECO:0000256" key="5">
    <source>
        <dbReference type="HAMAP-Rule" id="MF_01328"/>
    </source>
</evidence>
<comment type="subunit">
    <text evidence="5">Part of the 50S ribosomal subunit.</text>
</comment>
<dbReference type="NCBIfam" id="TIGR03953">
    <property type="entry name" value="rplD_bact"/>
    <property type="match status" value="1"/>
</dbReference>
<dbReference type="GO" id="GO:0019843">
    <property type="term" value="F:rRNA binding"/>
    <property type="evidence" value="ECO:0007669"/>
    <property type="project" value="UniProtKB-UniRule"/>
</dbReference>
<dbReference type="HAMAP" id="MF_01328_B">
    <property type="entry name" value="Ribosomal_uL4_B"/>
    <property type="match status" value="1"/>
</dbReference>
<keyword evidence="5" id="KW-0694">RNA-binding</keyword>
<sequence>MKAPLYNSAGEKIGEIELKEEIFGREPKKHVIWEVVKMYLANRRQGTHKAKTRAEIVGSNRKIYPQKGLGRARHGSRKAPIFVGGGKAHGPRPRDYYYEVPKKVKRLALSYALSDRAREGRILVFEEFSFEKPKTKDMVTLLEKIGISGKNAVFLSGEYNRNLYLSGRNIPKIDVKLAQDVNTYDVVRAEYVVVDKAGIEKIEERLGK</sequence>
<accession>A0A7V0Q5Q8</accession>
<dbReference type="Proteomes" id="UP000886381">
    <property type="component" value="Unassembled WGS sequence"/>
</dbReference>
<comment type="similarity">
    <text evidence="1 5">Belongs to the universal ribosomal protein uL4 family.</text>
</comment>
<dbReference type="Gene3D" id="3.40.1370.10">
    <property type="match status" value="1"/>
</dbReference>
<dbReference type="InterPro" id="IPR023574">
    <property type="entry name" value="Ribosomal_uL4_dom_sf"/>
</dbReference>
<dbReference type="SUPFAM" id="SSF52166">
    <property type="entry name" value="Ribosomal protein L4"/>
    <property type="match status" value="1"/>
</dbReference>
<organism evidence="6">
    <name type="scientific">candidate division WOR-3 bacterium</name>
    <dbReference type="NCBI Taxonomy" id="2052148"/>
    <lineage>
        <taxon>Bacteria</taxon>
        <taxon>Bacteria division WOR-3</taxon>
    </lineage>
</organism>
<keyword evidence="3 5" id="KW-0687">Ribonucleoprotein</keyword>
<dbReference type="PANTHER" id="PTHR10746">
    <property type="entry name" value="50S RIBOSOMAL PROTEIN L4"/>
    <property type="match status" value="1"/>
</dbReference>
<dbReference type="GO" id="GO:0006412">
    <property type="term" value="P:translation"/>
    <property type="evidence" value="ECO:0007669"/>
    <property type="project" value="UniProtKB-UniRule"/>
</dbReference>
<dbReference type="InterPro" id="IPR002136">
    <property type="entry name" value="Ribosomal_uL4"/>
</dbReference>
<evidence type="ECO:0000256" key="2">
    <source>
        <dbReference type="ARBA" id="ARBA00022980"/>
    </source>
</evidence>
<dbReference type="GO" id="GO:0003735">
    <property type="term" value="F:structural constituent of ribosome"/>
    <property type="evidence" value="ECO:0007669"/>
    <property type="project" value="InterPro"/>
</dbReference>
<dbReference type="Pfam" id="PF00573">
    <property type="entry name" value="Ribosomal_L4"/>
    <property type="match status" value="1"/>
</dbReference>
<protein>
    <recommendedName>
        <fullName evidence="4 5">Large ribosomal subunit protein uL4</fullName>
    </recommendedName>
</protein>
<proteinExistence type="inferred from homology"/>
<evidence type="ECO:0000313" key="6">
    <source>
        <dbReference type="EMBL" id="HDL60158.1"/>
    </source>
</evidence>
<dbReference type="AlphaFoldDB" id="A0A7V0Q5Q8"/>
<keyword evidence="5" id="KW-0699">rRNA-binding</keyword>
<dbReference type="PANTHER" id="PTHR10746:SF6">
    <property type="entry name" value="LARGE RIBOSOMAL SUBUNIT PROTEIN UL4M"/>
    <property type="match status" value="1"/>
</dbReference>
<keyword evidence="2 5" id="KW-0689">Ribosomal protein</keyword>
<evidence type="ECO:0000256" key="1">
    <source>
        <dbReference type="ARBA" id="ARBA00010528"/>
    </source>
</evidence>
<reference evidence="6" key="1">
    <citation type="journal article" date="2020" name="mSystems">
        <title>Genome- and Community-Level Interaction Insights into Carbon Utilization and Element Cycling Functions of Hydrothermarchaeota in Hydrothermal Sediment.</title>
        <authorList>
            <person name="Zhou Z."/>
            <person name="Liu Y."/>
            <person name="Xu W."/>
            <person name="Pan J."/>
            <person name="Luo Z.H."/>
            <person name="Li M."/>
        </authorList>
    </citation>
    <scope>NUCLEOTIDE SEQUENCE [LARGE SCALE GENOMIC DNA]</scope>
    <source>
        <strain evidence="6">HyVt-28</strain>
    </source>
</reference>
<dbReference type="InterPro" id="IPR013005">
    <property type="entry name" value="Ribosomal_uL4-like"/>
</dbReference>
<gene>
    <name evidence="5" type="primary">rplD</name>
    <name evidence="6" type="ORF">ENH14_01750</name>
</gene>
<name>A0A7V0Q5Q8_UNCW3</name>
<evidence type="ECO:0000256" key="3">
    <source>
        <dbReference type="ARBA" id="ARBA00023274"/>
    </source>
</evidence>
<dbReference type="GO" id="GO:1990904">
    <property type="term" value="C:ribonucleoprotein complex"/>
    <property type="evidence" value="ECO:0007669"/>
    <property type="project" value="UniProtKB-KW"/>
</dbReference>
<comment type="caution">
    <text evidence="6">The sequence shown here is derived from an EMBL/GenBank/DDBJ whole genome shotgun (WGS) entry which is preliminary data.</text>
</comment>
<dbReference type="GO" id="GO:0005840">
    <property type="term" value="C:ribosome"/>
    <property type="evidence" value="ECO:0007669"/>
    <property type="project" value="UniProtKB-KW"/>
</dbReference>
<comment type="function">
    <text evidence="5">Forms part of the polypeptide exit tunnel.</text>
</comment>